<dbReference type="RefSeq" id="WP_066590585.1">
    <property type="nucleotide sequence ID" value="NZ_CAJTBZ010000001.1"/>
</dbReference>
<comment type="caution">
    <text evidence="1">The sequence shown here is derived from an EMBL/GenBank/DDBJ whole genome shotgun (WGS) entry which is preliminary data.</text>
</comment>
<organism evidence="1 2">
    <name type="scientific">Turicimonas muris</name>
    <dbReference type="NCBI Taxonomy" id="1796652"/>
    <lineage>
        <taxon>Bacteria</taxon>
        <taxon>Pseudomonadati</taxon>
        <taxon>Pseudomonadota</taxon>
        <taxon>Betaproteobacteria</taxon>
        <taxon>Burkholderiales</taxon>
        <taxon>Sutterellaceae</taxon>
        <taxon>Turicimonas</taxon>
    </lineage>
</organism>
<reference evidence="2" key="1">
    <citation type="submission" date="2017-05" db="EMBL/GenBank/DDBJ databases">
        <title>Improved OligoMM genomes.</title>
        <authorList>
            <person name="Garzetti D."/>
        </authorList>
    </citation>
    <scope>NUCLEOTIDE SEQUENCE [LARGE SCALE GENOMIC DNA]</scope>
    <source>
        <strain evidence="2">YL45</strain>
    </source>
</reference>
<protein>
    <submittedName>
        <fullName evidence="1">Uncharacterized protein</fullName>
    </submittedName>
</protein>
<proteinExistence type="predicted"/>
<evidence type="ECO:0000313" key="2">
    <source>
        <dbReference type="Proteomes" id="UP000214610"/>
    </source>
</evidence>
<gene>
    <name evidence="1" type="ORF">ADH67_00285</name>
</gene>
<sequence length="351" mass="39885">MSSCIFLFPNALLSEEERNQLGNAAIPGPLRDMCLGFSEPTCFPVFGTEALQGIATDQWIWMNIAKKENLIPYAPLLWEGFGGQRISKEFWQVSPYFLDAKGNIEEAAEAFDLDEECYLRDLLAPLARKYKLEVQVLDGRFFFARKTAWKIEVCPWKAQLHQKPQPVFGEDKSEFEAVDSEIKNLLQGSELNQYRKENDRQEVQGLWISGGGFDTAIKDVSFTRVVQTNSVLVKGICKSCGIANNFVTPEGAPWPAECPEGDRLSICTDFLDPAVKKDKRKWIDAWEKIRKHVENHLTTAKGIENLELFNPVLVATDGLRVSTITKSLKKSFFPMFGKKQDFSRQWICPKD</sequence>
<accession>A0A227KQG6</accession>
<name>A0A227KQG6_9BURK</name>
<evidence type="ECO:0000313" key="1">
    <source>
        <dbReference type="EMBL" id="OXE50780.1"/>
    </source>
</evidence>
<keyword evidence="2" id="KW-1185">Reference proteome</keyword>
<dbReference type="EMBL" id="NHMP01000001">
    <property type="protein sequence ID" value="OXE50780.1"/>
    <property type="molecule type" value="Genomic_DNA"/>
</dbReference>
<dbReference type="AlphaFoldDB" id="A0A227KQG6"/>
<dbReference type="Proteomes" id="UP000214610">
    <property type="component" value="Unassembled WGS sequence"/>
</dbReference>
<dbReference type="GeneID" id="78362960"/>